<accession>A0A7J4ZSB8</accession>
<keyword evidence="1" id="KW-1133">Transmembrane helix</keyword>
<dbReference type="InterPro" id="IPR018580">
    <property type="entry name" value="Uncharacterised_YfhO"/>
</dbReference>
<protein>
    <submittedName>
        <fullName evidence="2">YfhO family protein</fullName>
    </submittedName>
</protein>
<dbReference type="PANTHER" id="PTHR38454">
    <property type="entry name" value="INTEGRAL MEMBRANE PROTEIN-RELATED"/>
    <property type="match status" value="1"/>
</dbReference>
<evidence type="ECO:0000256" key="1">
    <source>
        <dbReference type="SAM" id="Phobius"/>
    </source>
</evidence>
<dbReference type="RefSeq" id="WP_151127848.1">
    <property type="nucleotide sequence ID" value="NZ_VZQZ01000003.1"/>
</dbReference>
<feature type="transmembrane region" description="Helical" evidence="1">
    <location>
        <begin position="398"/>
        <end position="418"/>
    </location>
</feature>
<name>A0A7J4ZSB8_9BACT</name>
<feature type="transmembrane region" description="Helical" evidence="1">
    <location>
        <begin position="199"/>
        <end position="221"/>
    </location>
</feature>
<feature type="transmembrane region" description="Helical" evidence="1">
    <location>
        <begin position="788"/>
        <end position="806"/>
    </location>
</feature>
<reference evidence="2 3" key="1">
    <citation type="submission" date="2019-09" db="EMBL/GenBank/DDBJ databases">
        <title>Geobacter sp. Red96, a novel strain isolated from paddy soil.</title>
        <authorList>
            <person name="Xu Z."/>
            <person name="Masuda Y."/>
            <person name="Itoh H."/>
            <person name="Senoo K."/>
        </authorList>
    </citation>
    <scope>NUCLEOTIDE SEQUENCE [LARGE SCALE GENOMIC DNA]</scope>
    <source>
        <strain evidence="2 3">Red96</strain>
    </source>
</reference>
<comment type="caution">
    <text evidence="2">The sequence shown here is derived from an EMBL/GenBank/DDBJ whole genome shotgun (WGS) entry which is preliminary data.</text>
</comment>
<keyword evidence="1" id="KW-0812">Transmembrane</keyword>
<feature type="transmembrane region" description="Helical" evidence="1">
    <location>
        <begin position="119"/>
        <end position="141"/>
    </location>
</feature>
<gene>
    <name evidence="2" type="ORF">F6V25_06760</name>
</gene>
<dbReference type="AlphaFoldDB" id="A0A7J4ZSB8"/>
<feature type="transmembrane region" description="Helical" evidence="1">
    <location>
        <begin position="430"/>
        <end position="449"/>
    </location>
</feature>
<keyword evidence="1" id="KW-0472">Membrane</keyword>
<sequence length="815" mass="91231">MSDRTKKLAIFTGMLLVLLCFFSRILFTDKIIRAPDIIGEFYWGVRGIRDMKFLDILPSWSLQASWDMMINSGSSVEGGDVSLAFLVWRNLLFWLIPAPESVAWFIVLHLFFGACGTYLCCRVIGAGRLAAFLGGLIFVLAPENASLINAGHVMKIATICYAPWAFYFLERGFQTRRVIFFLTTAFVLAFQFFNTHWQIAFYTCLCVGAYGICRLLGIVVADKEEGKKLFPRLFGMNMVLLVFFLTTVAISLLPLANWSKDTNRGVQSGANQAAGSSVTKGGLDVEEAMSWSLPPEELGAFVIPGFFGLSRQEAGDNPSNIASYYWGRMRFTQTVSYMGLIPWLLLPLPLIFRRDKYTWLSLGGIVGGILFSMGKYTPFYWMLYRFFPGINHFRVPKMMMFIPVLGLAILAARGIDLIKDEEVRKTKEFFRYLLGITVLPIVLFVLLGIERAGADHWMGQFMDMLAQPTRYEQGPQLVGQRWANLVRETALAGGLAAVCAAVFWMLRKPRLVAAVPWLLLLLFVGDTWRINDKFLFLTEAPVKAKAGEASPLLRFLKSTPKTWRVLPMDGSDPMQYVSEGIPVMFTSNAVQQMRWQQFLDGFNPLGPMPDIVNVKYLIIANESYQQQKGLFGNKFVPVFTAPGGATVVLENRNVLPKGWLVPAVAVINDPAQRVGIIQNPGFNPAAVALVESPPPIAMANPDGAVPLVRQRVTVPVYEGNRVVVDAAAPVNTLLVLGEKYYKGWYASVDGNKAEIVPVDHILRGVYLTPGTHRVEFDFDPLPFKVGKWLTLASFALFAAMLGREWWLRRRVKGER</sequence>
<dbReference type="Proteomes" id="UP000420562">
    <property type="component" value="Unassembled WGS sequence"/>
</dbReference>
<feature type="transmembrane region" description="Helical" evidence="1">
    <location>
        <begin position="511"/>
        <end position="528"/>
    </location>
</feature>
<feature type="transmembrane region" description="Helical" evidence="1">
    <location>
        <begin position="334"/>
        <end position="352"/>
    </location>
</feature>
<feature type="transmembrane region" description="Helical" evidence="1">
    <location>
        <begin position="359"/>
        <end position="378"/>
    </location>
</feature>
<keyword evidence="3" id="KW-1185">Reference proteome</keyword>
<feature type="transmembrane region" description="Helical" evidence="1">
    <location>
        <begin position="489"/>
        <end position="506"/>
    </location>
</feature>
<feature type="transmembrane region" description="Helical" evidence="1">
    <location>
        <begin position="233"/>
        <end position="256"/>
    </location>
</feature>
<feature type="transmembrane region" description="Helical" evidence="1">
    <location>
        <begin position="176"/>
        <end position="193"/>
    </location>
</feature>
<feature type="transmembrane region" description="Helical" evidence="1">
    <location>
        <begin position="147"/>
        <end position="169"/>
    </location>
</feature>
<evidence type="ECO:0000313" key="2">
    <source>
        <dbReference type="EMBL" id="KAB0666167.1"/>
    </source>
</evidence>
<organism evidence="2 3">
    <name type="scientific">Oryzomonas japonica</name>
    <dbReference type="NCBI Taxonomy" id="2603858"/>
    <lineage>
        <taxon>Bacteria</taxon>
        <taxon>Pseudomonadati</taxon>
        <taxon>Thermodesulfobacteriota</taxon>
        <taxon>Desulfuromonadia</taxon>
        <taxon>Geobacterales</taxon>
        <taxon>Geobacteraceae</taxon>
        <taxon>Oryzomonas</taxon>
    </lineage>
</organism>
<proteinExistence type="predicted"/>
<feature type="transmembrane region" description="Helical" evidence="1">
    <location>
        <begin position="91"/>
        <end position="112"/>
    </location>
</feature>
<dbReference type="PANTHER" id="PTHR38454:SF1">
    <property type="entry name" value="INTEGRAL MEMBRANE PROTEIN"/>
    <property type="match status" value="1"/>
</dbReference>
<evidence type="ECO:0000313" key="3">
    <source>
        <dbReference type="Proteomes" id="UP000420562"/>
    </source>
</evidence>
<dbReference type="EMBL" id="VZQZ01000003">
    <property type="protein sequence ID" value="KAB0666167.1"/>
    <property type="molecule type" value="Genomic_DNA"/>
</dbReference>